<dbReference type="Proteomes" id="UP000054703">
    <property type="component" value="Unassembled WGS sequence"/>
</dbReference>
<evidence type="ECO:0000313" key="3">
    <source>
        <dbReference type="Proteomes" id="UP000054703"/>
    </source>
</evidence>
<sequence>MLAVRKGAMHKKIDLIFPYYPEIISFLMVMITTLTALLRLISIEQEHAAL</sequence>
<organism evidence="2 3">
    <name type="scientific">Legionella santicrucis</name>
    <dbReference type="NCBI Taxonomy" id="45074"/>
    <lineage>
        <taxon>Bacteria</taxon>
        <taxon>Pseudomonadati</taxon>
        <taxon>Pseudomonadota</taxon>
        <taxon>Gammaproteobacteria</taxon>
        <taxon>Legionellales</taxon>
        <taxon>Legionellaceae</taxon>
        <taxon>Legionella</taxon>
    </lineage>
</organism>
<evidence type="ECO:0000256" key="1">
    <source>
        <dbReference type="SAM" id="Phobius"/>
    </source>
</evidence>
<comment type="caution">
    <text evidence="2">The sequence shown here is derived from an EMBL/GenBank/DDBJ whole genome shotgun (WGS) entry which is preliminary data.</text>
</comment>
<dbReference type="AlphaFoldDB" id="A0A0W0Z2E8"/>
<evidence type="ECO:0000313" key="2">
    <source>
        <dbReference type="EMBL" id="KTD63306.1"/>
    </source>
</evidence>
<dbReference type="PATRIC" id="fig|45074.5.peg.1517"/>
<keyword evidence="1" id="KW-0472">Membrane</keyword>
<keyword evidence="1" id="KW-0812">Transmembrane</keyword>
<accession>A0A0W0Z2E8</accession>
<proteinExistence type="predicted"/>
<gene>
    <name evidence="2" type="ORF">Lsan_1424</name>
</gene>
<dbReference type="EMBL" id="LNYU01000029">
    <property type="protein sequence ID" value="KTD63306.1"/>
    <property type="molecule type" value="Genomic_DNA"/>
</dbReference>
<protein>
    <submittedName>
        <fullName evidence="2">Uncharacterized protein</fullName>
    </submittedName>
</protein>
<keyword evidence="3" id="KW-1185">Reference proteome</keyword>
<keyword evidence="1" id="KW-1133">Transmembrane helix</keyword>
<name>A0A0W0Z2E8_9GAMM</name>
<reference evidence="2 3" key="1">
    <citation type="submission" date="2015-11" db="EMBL/GenBank/DDBJ databases">
        <title>Genomic analysis of 38 Legionella species identifies large and diverse effector repertoires.</title>
        <authorList>
            <person name="Burstein D."/>
            <person name="Amaro F."/>
            <person name="Zusman T."/>
            <person name="Lifshitz Z."/>
            <person name="Cohen O."/>
            <person name="Gilbert J.A."/>
            <person name="Pupko T."/>
            <person name="Shuman H.A."/>
            <person name="Segal G."/>
        </authorList>
    </citation>
    <scope>NUCLEOTIDE SEQUENCE [LARGE SCALE GENOMIC DNA]</scope>
    <source>
        <strain evidence="2 3">SC-63-C7</strain>
    </source>
</reference>
<feature type="transmembrane region" description="Helical" evidence="1">
    <location>
        <begin position="23"/>
        <end position="41"/>
    </location>
</feature>